<dbReference type="Proteomes" id="UP000054324">
    <property type="component" value="Unassembled WGS sequence"/>
</dbReference>
<name>A0A074YXQ9_OPIVI</name>
<feature type="non-terminal residue" evidence="1">
    <location>
        <position position="44"/>
    </location>
</feature>
<proteinExistence type="predicted"/>
<keyword evidence="2" id="KW-1185">Reference proteome</keyword>
<protein>
    <submittedName>
        <fullName evidence="1">Uncharacterized protein</fullName>
    </submittedName>
</protein>
<dbReference type="RefSeq" id="XP_009178276.1">
    <property type="nucleotide sequence ID" value="XM_009180012.1"/>
</dbReference>
<reference evidence="1 2" key="1">
    <citation type="submission" date="2013-11" db="EMBL/GenBank/DDBJ databases">
        <title>Opisthorchis viverrini - life in the bile duct.</title>
        <authorList>
            <person name="Young N.D."/>
            <person name="Nagarajan N."/>
            <person name="Lin S.J."/>
            <person name="Korhonen P.K."/>
            <person name="Jex A.R."/>
            <person name="Hall R.S."/>
            <person name="Safavi-Hemami H."/>
            <person name="Kaewkong W."/>
            <person name="Bertrand D."/>
            <person name="Gao S."/>
            <person name="Seet Q."/>
            <person name="Wongkham S."/>
            <person name="Teh B.T."/>
            <person name="Wongkham C."/>
            <person name="Intapan P.M."/>
            <person name="Maleewong W."/>
            <person name="Yang X."/>
            <person name="Hu M."/>
            <person name="Wang Z."/>
            <person name="Hofmann A."/>
            <person name="Sternberg P.W."/>
            <person name="Tan P."/>
            <person name="Wang J."/>
            <person name="Gasser R.B."/>
        </authorList>
    </citation>
    <scope>NUCLEOTIDE SEQUENCE [LARGE SCALE GENOMIC DNA]</scope>
</reference>
<sequence>CRRRSVDSSLVSAARVKVRRRLLSRKLQRLPVPTRLWMRMCDCL</sequence>
<dbReference type="EMBL" id="KL632554">
    <property type="protein sequence ID" value="KER17977.1"/>
    <property type="molecule type" value="Genomic_DNA"/>
</dbReference>
<dbReference type="GeneID" id="20330544"/>
<dbReference type="KEGG" id="ovi:T265_16379"/>
<feature type="non-terminal residue" evidence="1">
    <location>
        <position position="1"/>
    </location>
</feature>
<evidence type="ECO:0000313" key="2">
    <source>
        <dbReference type="Proteomes" id="UP000054324"/>
    </source>
</evidence>
<gene>
    <name evidence="1" type="ORF">T265_16379</name>
</gene>
<dbReference type="AlphaFoldDB" id="A0A074YXQ9"/>
<accession>A0A074YXQ9</accession>
<organism evidence="1 2">
    <name type="scientific">Opisthorchis viverrini</name>
    <name type="common">Southeast Asian liver fluke</name>
    <dbReference type="NCBI Taxonomy" id="6198"/>
    <lineage>
        <taxon>Eukaryota</taxon>
        <taxon>Metazoa</taxon>
        <taxon>Spiralia</taxon>
        <taxon>Lophotrochozoa</taxon>
        <taxon>Platyhelminthes</taxon>
        <taxon>Trematoda</taxon>
        <taxon>Digenea</taxon>
        <taxon>Opisthorchiida</taxon>
        <taxon>Opisthorchiata</taxon>
        <taxon>Opisthorchiidae</taxon>
        <taxon>Opisthorchis</taxon>
    </lineage>
</organism>
<evidence type="ECO:0000313" key="1">
    <source>
        <dbReference type="EMBL" id="KER17977.1"/>
    </source>
</evidence>
<dbReference type="CTD" id="20330544"/>